<keyword evidence="1" id="KW-1133">Transmembrane helix</keyword>
<dbReference type="PANTHER" id="PTHR31325">
    <property type="entry name" value="OS01G0798800 PROTEIN-RELATED"/>
    <property type="match status" value="1"/>
</dbReference>
<evidence type="ECO:0000256" key="1">
    <source>
        <dbReference type="SAM" id="Phobius"/>
    </source>
</evidence>
<dbReference type="Pfam" id="PF04578">
    <property type="entry name" value="DUF594"/>
    <property type="match status" value="1"/>
</dbReference>
<accession>A0ABD3LER2</accession>
<feature type="domain" description="DUF4220" evidence="2">
    <location>
        <begin position="53"/>
        <end position="392"/>
    </location>
</feature>
<evidence type="ECO:0000313" key="3">
    <source>
        <dbReference type="EMBL" id="KAL3750219.1"/>
    </source>
</evidence>
<dbReference type="Pfam" id="PF13968">
    <property type="entry name" value="DUF4220"/>
    <property type="match status" value="1"/>
</dbReference>
<organism evidence="3 4">
    <name type="scientific">Eucalyptus globulus</name>
    <name type="common">Tasmanian blue gum</name>
    <dbReference type="NCBI Taxonomy" id="34317"/>
    <lineage>
        <taxon>Eukaryota</taxon>
        <taxon>Viridiplantae</taxon>
        <taxon>Streptophyta</taxon>
        <taxon>Embryophyta</taxon>
        <taxon>Tracheophyta</taxon>
        <taxon>Spermatophyta</taxon>
        <taxon>Magnoliopsida</taxon>
        <taxon>eudicotyledons</taxon>
        <taxon>Gunneridae</taxon>
        <taxon>Pentapetalae</taxon>
        <taxon>rosids</taxon>
        <taxon>malvids</taxon>
        <taxon>Myrtales</taxon>
        <taxon>Myrtaceae</taxon>
        <taxon>Myrtoideae</taxon>
        <taxon>Eucalypteae</taxon>
        <taxon>Eucalyptus</taxon>
    </lineage>
</organism>
<dbReference type="Proteomes" id="UP001634007">
    <property type="component" value="Unassembled WGS sequence"/>
</dbReference>
<dbReference type="InterPro" id="IPR007658">
    <property type="entry name" value="DUF594"/>
</dbReference>
<evidence type="ECO:0000313" key="4">
    <source>
        <dbReference type="Proteomes" id="UP001634007"/>
    </source>
</evidence>
<feature type="transmembrane region" description="Helical" evidence="1">
    <location>
        <begin position="48"/>
        <end position="70"/>
    </location>
</feature>
<gene>
    <name evidence="3" type="ORF">ACJRO7_011240</name>
</gene>
<dbReference type="AlphaFoldDB" id="A0ABD3LER2"/>
<feature type="transmembrane region" description="Helical" evidence="1">
    <location>
        <begin position="328"/>
        <end position="347"/>
    </location>
</feature>
<proteinExistence type="predicted"/>
<feature type="transmembrane region" description="Helical" evidence="1">
    <location>
        <begin position="19"/>
        <end position="36"/>
    </location>
</feature>
<dbReference type="InterPro" id="IPR025315">
    <property type="entry name" value="DUF4220"/>
</dbReference>
<dbReference type="EMBL" id="JBJKBG010000002">
    <property type="protein sequence ID" value="KAL3750219.1"/>
    <property type="molecule type" value="Genomic_DNA"/>
</dbReference>
<keyword evidence="4" id="KW-1185">Reference proteome</keyword>
<name>A0ABD3LER2_EUCGL</name>
<comment type="caution">
    <text evidence="3">The sequence shown here is derived from an EMBL/GenBank/DDBJ whole genome shotgun (WGS) entry which is preliminary data.</text>
</comment>
<keyword evidence="1" id="KW-0812">Transmembrane</keyword>
<reference evidence="3 4" key="1">
    <citation type="submission" date="2024-11" db="EMBL/GenBank/DDBJ databases">
        <title>Chromosome-level genome assembly of Eucalyptus globulus Labill. provides insights into its genome evolution.</title>
        <authorList>
            <person name="Li X."/>
        </authorList>
    </citation>
    <scope>NUCLEOTIDE SEQUENCE [LARGE SCALE GENOMIC DNA]</scope>
    <source>
        <strain evidence="3">CL2024</strain>
        <tissue evidence="3">Fresh tender leaves</tissue>
    </source>
</reference>
<feature type="transmembrane region" description="Helical" evidence="1">
    <location>
        <begin position="294"/>
        <end position="316"/>
    </location>
</feature>
<evidence type="ECO:0000259" key="2">
    <source>
        <dbReference type="Pfam" id="PF13968"/>
    </source>
</evidence>
<keyword evidence="1" id="KW-0472">Membrane</keyword>
<feature type="transmembrane region" description="Helical" evidence="1">
    <location>
        <begin position="90"/>
        <end position="109"/>
    </location>
</feature>
<protein>
    <recommendedName>
        <fullName evidence="2">DUF4220 domain-containing protein</fullName>
    </recommendedName>
</protein>
<sequence length="673" mass="76600">MASNSFFESLILLWEKWELQLLVLTSLILQIILIGLGKRRKYSAGNKIAFVLWLAYLSADSIAIISLGILSRSQGKCSDSFVDLEYVIMAFWAPFLLLHLGGPDTITAYSPEDNELWLRHLLGLIVEVAVAIYIFVRSMKPTQLNFLAIPILVAGLIKYGERTWVLRSASSKQFRRSLLPRPNPGPKLVKFMEYLISERSKEYRGVGGGVFHLKPLNSHLNEERDALIVAYELFFISKRLFADLILSVESLWQSRSFFRGISYKNAFKVIEMELGFMYDVLFTKATIVHHFWGGVLRSISFSSTAAALTAFCLIDLSGYSSANVGTSLILLVGAIGLELYAIFGLLSSDWTMIWMSRHDNLGAAMRGLISRVLSLSIDKRWSNCVAQYNMLSSCLEDRTVRGCGLLNWIHKQLEDYQDDQMEPVSDYLKESVFEQLLKKSDETGDFKRREELCSYRGEGVLEKYEGLEKLRWSIEVEFDQSIILWHIATDICLKHDKSSDQDPDIASNSRREAIRVLSNYMLFILMKRPFMLPDGISQIRLQDTRAEAEDWVQYRKDNLNKSLACEKLLEVGTAEPPLKIGTGGSKSVLYDACRLAASLQSLETGNQNKWEVMIEVWVEMLCYAACHCRWNHHARQLGRGGELLTHVWILMTHLGISDRFHPSGQGVRLTYEA</sequence>
<feature type="transmembrane region" description="Helical" evidence="1">
    <location>
        <begin position="142"/>
        <end position="160"/>
    </location>
</feature>
<feature type="transmembrane region" description="Helical" evidence="1">
    <location>
        <begin position="116"/>
        <end position="136"/>
    </location>
</feature>